<evidence type="ECO:0000259" key="2">
    <source>
        <dbReference type="Pfam" id="PF25583"/>
    </source>
</evidence>
<reference evidence="3" key="2">
    <citation type="journal article" date="2021" name="PeerJ">
        <title>Extensive microbial diversity within the chicken gut microbiome revealed by metagenomics and culture.</title>
        <authorList>
            <person name="Gilroy R."/>
            <person name="Ravi A."/>
            <person name="Getino M."/>
            <person name="Pursley I."/>
            <person name="Horton D.L."/>
            <person name="Alikhan N.F."/>
            <person name="Baker D."/>
            <person name="Gharbi K."/>
            <person name="Hall N."/>
            <person name="Watson M."/>
            <person name="Adriaenssens E.M."/>
            <person name="Foster-Nyarko E."/>
            <person name="Jarju S."/>
            <person name="Secka A."/>
            <person name="Antonio M."/>
            <person name="Oren A."/>
            <person name="Chaudhuri R.R."/>
            <person name="La Ragione R."/>
            <person name="Hildebrand F."/>
            <person name="Pallen M.J."/>
        </authorList>
    </citation>
    <scope>NUCLEOTIDE SEQUENCE</scope>
    <source>
        <strain evidence="3">10192</strain>
    </source>
</reference>
<proteinExistence type="predicted"/>
<organism evidence="3 4">
    <name type="scientific">Candidatus Scatousia excrementipullorum</name>
    <dbReference type="NCBI Taxonomy" id="2840936"/>
    <lineage>
        <taxon>Bacteria</taxon>
        <taxon>Candidatus Scatousia</taxon>
    </lineage>
</organism>
<sequence>MKEFMKTKTVTYNLMSFTGFKSLYVFSLLLEAPRSYAEICEAFKKHEFIKESISIDTLRVYLTSLKRAGCEIIRMKKSEGSKYKLVSHPFQLYVTDEQINSIAKIYKNLSKNISLDELLILDKFLKKLAVLINNPLLEETYNKVSAFKGIDMEILETLIRCCKAKEQITFLYNSPKNGKKEIQIVTDKVGFSNGKLYLYGVGFEYKQYGYFNVSRIEKIVSISLYKTDISDVEVFTVGYELYGNLPELKLGDDEKIVETKNDNTVVVEYKSSNMFMIKQKILSYGCACRVLYPESVKNEILETLKAMRAGYYDGEN</sequence>
<evidence type="ECO:0000259" key="1">
    <source>
        <dbReference type="Pfam" id="PF13280"/>
    </source>
</evidence>
<dbReference type="Pfam" id="PF13280">
    <property type="entry name" value="WYL"/>
    <property type="match status" value="1"/>
</dbReference>
<dbReference type="EMBL" id="JADIND010000141">
    <property type="protein sequence ID" value="MBO8431017.1"/>
    <property type="molecule type" value="Genomic_DNA"/>
</dbReference>
<name>A0A9D9H0G2_9BACT</name>
<dbReference type="AlphaFoldDB" id="A0A9D9H0G2"/>
<feature type="domain" description="WCX" evidence="2">
    <location>
        <begin position="254"/>
        <end position="307"/>
    </location>
</feature>
<protein>
    <submittedName>
        <fullName evidence="3">WYL domain-containing protein</fullName>
    </submittedName>
</protein>
<gene>
    <name evidence="3" type="ORF">IAC76_06475</name>
</gene>
<dbReference type="Pfam" id="PF25583">
    <property type="entry name" value="WCX"/>
    <property type="match status" value="1"/>
</dbReference>
<feature type="domain" description="WYL" evidence="1">
    <location>
        <begin position="153"/>
        <end position="219"/>
    </location>
</feature>
<dbReference type="InterPro" id="IPR026881">
    <property type="entry name" value="WYL_dom"/>
</dbReference>
<evidence type="ECO:0000313" key="4">
    <source>
        <dbReference type="Proteomes" id="UP000823632"/>
    </source>
</evidence>
<reference evidence="3" key="1">
    <citation type="submission" date="2020-10" db="EMBL/GenBank/DDBJ databases">
        <authorList>
            <person name="Gilroy R."/>
        </authorList>
    </citation>
    <scope>NUCLEOTIDE SEQUENCE</scope>
    <source>
        <strain evidence="3">10192</strain>
    </source>
</reference>
<dbReference type="Proteomes" id="UP000823632">
    <property type="component" value="Unassembled WGS sequence"/>
</dbReference>
<comment type="caution">
    <text evidence="3">The sequence shown here is derived from an EMBL/GenBank/DDBJ whole genome shotgun (WGS) entry which is preliminary data.</text>
</comment>
<evidence type="ECO:0000313" key="3">
    <source>
        <dbReference type="EMBL" id="MBO8431017.1"/>
    </source>
</evidence>
<dbReference type="InterPro" id="IPR057727">
    <property type="entry name" value="WCX_dom"/>
</dbReference>
<accession>A0A9D9H0G2</accession>